<reference evidence="1 2" key="1">
    <citation type="journal article" date="2019" name="Nat. Ecol. Evol.">
        <title>Megaphylogeny resolves global patterns of mushroom evolution.</title>
        <authorList>
            <person name="Varga T."/>
            <person name="Krizsan K."/>
            <person name="Foldi C."/>
            <person name="Dima B."/>
            <person name="Sanchez-Garcia M."/>
            <person name="Sanchez-Ramirez S."/>
            <person name="Szollosi G.J."/>
            <person name="Szarkandi J.G."/>
            <person name="Papp V."/>
            <person name="Albert L."/>
            <person name="Andreopoulos W."/>
            <person name="Angelini C."/>
            <person name="Antonin V."/>
            <person name="Barry K.W."/>
            <person name="Bougher N.L."/>
            <person name="Buchanan P."/>
            <person name="Buyck B."/>
            <person name="Bense V."/>
            <person name="Catcheside P."/>
            <person name="Chovatia M."/>
            <person name="Cooper J."/>
            <person name="Damon W."/>
            <person name="Desjardin D."/>
            <person name="Finy P."/>
            <person name="Geml J."/>
            <person name="Haridas S."/>
            <person name="Hughes K."/>
            <person name="Justo A."/>
            <person name="Karasinski D."/>
            <person name="Kautmanova I."/>
            <person name="Kiss B."/>
            <person name="Kocsube S."/>
            <person name="Kotiranta H."/>
            <person name="LaButti K.M."/>
            <person name="Lechner B.E."/>
            <person name="Liimatainen K."/>
            <person name="Lipzen A."/>
            <person name="Lukacs Z."/>
            <person name="Mihaltcheva S."/>
            <person name="Morgado L.N."/>
            <person name="Niskanen T."/>
            <person name="Noordeloos M.E."/>
            <person name="Ohm R.A."/>
            <person name="Ortiz-Santana B."/>
            <person name="Ovrebo C."/>
            <person name="Racz N."/>
            <person name="Riley R."/>
            <person name="Savchenko A."/>
            <person name="Shiryaev A."/>
            <person name="Soop K."/>
            <person name="Spirin V."/>
            <person name="Szebenyi C."/>
            <person name="Tomsovsky M."/>
            <person name="Tulloss R.E."/>
            <person name="Uehling J."/>
            <person name="Grigoriev I.V."/>
            <person name="Vagvolgyi C."/>
            <person name="Papp T."/>
            <person name="Martin F.M."/>
            <person name="Miettinen O."/>
            <person name="Hibbett D.S."/>
            <person name="Nagy L.G."/>
        </authorList>
    </citation>
    <scope>NUCLEOTIDE SEQUENCE [LARGE SCALE GENOMIC DNA]</scope>
    <source>
        <strain evidence="1 2">NL-1719</strain>
    </source>
</reference>
<dbReference type="Proteomes" id="UP000308600">
    <property type="component" value="Unassembled WGS sequence"/>
</dbReference>
<keyword evidence="2" id="KW-1185">Reference proteome</keyword>
<organism evidence="1 2">
    <name type="scientific">Pluteus cervinus</name>
    <dbReference type="NCBI Taxonomy" id="181527"/>
    <lineage>
        <taxon>Eukaryota</taxon>
        <taxon>Fungi</taxon>
        <taxon>Dikarya</taxon>
        <taxon>Basidiomycota</taxon>
        <taxon>Agaricomycotina</taxon>
        <taxon>Agaricomycetes</taxon>
        <taxon>Agaricomycetidae</taxon>
        <taxon>Agaricales</taxon>
        <taxon>Pluteineae</taxon>
        <taxon>Pluteaceae</taxon>
        <taxon>Pluteus</taxon>
    </lineage>
</organism>
<feature type="non-terminal residue" evidence="1">
    <location>
        <position position="1"/>
    </location>
</feature>
<feature type="non-terminal residue" evidence="1">
    <location>
        <position position="295"/>
    </location>
</feature>
<evidence type="ECO:0000313" key="2">
    <source>
        <dbReference type="Proteomes" id="UP000308600"/>
    </source>
</evidence>
<evidence type="ECO:0000313" key="1">
    <source>
        <dbReference type="EMBL" id="TFK57823.1"/>
    </source>
</evidence>
<protein>
    <submittedName>
        <fullName evidence="1">Uncharacterized protein</fullName>
    </submittedName>
</protein>
<sequence length="295" mass="31530">APIADKGKGKANLKGQQSEVGSYHDTDIEDLPEALTLQLQGASRIDGGFMRHKAHGNVYNFADDDGPAVQEPEKPTGKVRVWLQKAFSAVDVTTNKDSCAYIVTVSTGLGSVLAEIAEKLTSLQENDCKVYVYDDDGDWVGKGPYSTAKDDSLPLTWDTSTGKYILNLIVEESLPSFAFSDTLSYRATPPPHTVYGSTTGSRSVSHSLASSAGAAGAGAATASTPGSAEAQKAIICQLLGIDQNLTNRVNEPPLHLAFAKYGALYAAKKKYKEMRSTWTGPRLTETDIVSLFFGK</sequence>
<proteinExistence type="predicted"/>
<name>A0ACD2ZX04_9AGAR</name>
<accession>A0ACD2ZX04</accession>
<dbReference type="EMBL" id="ML210011">
    <property type="protein sequence ID" value="TFK57823.1"/>
    <property type="molecule type" value="Genomic_DNA"/>
</dbReference>
<gene>
    <name evidence="1" type="ORF">BDN72DRAFT_866461</name>
</gene>